<reference evidence="2 3" key="2">
    <citation type="submission" date="2019-01" db="EMBL/GenBank/DDBJ databases">
        <authorList>
            <person name="Li Y."/>
        </authorList>
    </citation>
    <scope>NUCLEOTIDE SEQUENCE [LARGE SCALE GENOMIC DNA]</scope>
    <source>
        <strain evidence="2 3">SK2B-1</strain>
    </source>
</reference>
<reference evidence="2 3" key="1">
    <citation type="submission" date="2019-01" db="EMBL/GenBank/DDBJ databases">
        <title>Sinorhodobacter populi sp. nov. isolated from the symptomatic bark tissue of Populus euramericana canker.</title>
        <authorList>
            <person name="Xu G."/>
        </authorList>
    </citation>
    <scope>NUCLEOTIDE SEQUENCE [LARGE SCALE GENOMIC DNA]</scope>
    <source>
        <strain evidence="2 3">SK2B-1</strain>
    </source>
</reference>
<comment type="caution">
    <text evidence="2">The sequence shown here is derived from an EMBL/GenBank/DDBJ whole genome shotgun (WGS) entry which is preliminary data.</text>
</comment>
<dbReference type="Proteomes" id="UP000284476">
    <property type="component" value="Unassembled WGS sequence"/>
</dbReference>
<protein>
    <submittedName>
        <fullName evidence="2">Uncharacterized protein</fullName>
    </submittedName>
</protein>
<feature type="region of interest" description="Disordered" evidence="1">
    <location>
        <begin position="1"/>
        <end position="46"/>
    </location>
</feature>
<name>A0A443J7Q8_9RHOB</name>
<dbReference type="RefSeq" id="WP_128186119.1">
    <property type="nucleotide sequence ID" value="NZ_JBHRSO010000033.1"/>
</dbReference>
<accession>A0A443J7Q8</accession>
<dbReference type="EMBL" id="SAUZ01000041">
    <property type="protein sequence ID" value="RWR16542.1"/>
    <property type="molecule type" value="Genomic_DNA"/>
</dbReference>
<dbReference type="AlphaFoldDB" id="A0A443J7Q8"/>
<evidence type="ECO:0000313" key="2">
    <source>
        <dbReference type="EMBL" id="RWR16542.1"/>
    </source>
</evidence>
<proteinExistence type="predicted"/>
<organism evidence="2 3">
    <name type="scientific">Paenirhodobacter populi</name>
    <dbReference type="NCBI Taxonomy" id="2306993"/>
    <lineage>
        <taxon>Bacteria</taxon>
        <taxon>Pseudomonadati</taxon>
        <taxon>Pseudomonadota</taxon>
        <taxon>Alphaproteobacteria</taxon>
        <taxon>Rhodobacterales</taxon>
        <taxon>Rhodobacter group</taxon>
        <taxon>Paenirhodobacter</taxon>
    </lineage>
</organism>
<evidence type="ECO:0000256" key="1">
    <source>
        <dbReference type="SAM" id="MobiDB-lite"/>
    </source>
</evidence>
<evidence type="ECO:0000313" key="3">
    <source>
        <dbReference type="Proteomes" id="UP000284476"/>
    </source>
</evidence>
<sequence length="73" mass="8196">MTNGERMRQTEMAQNSRGTACHPGGTPCHESRNPLKKKKTVSSITTKNAEKKYKDFKATGSLLRQVCTERGRK</sequence>
<gene>
    <name evidence="2" type="ORF">D2T30_21405</name>
</gene>